<proteinExistence type="predicted"/>
<accession>A0A974DTH1</accession>
<protein>
    <recommendedName>
        <fullName evidence="1">Helix-turn-helix domain-containing protein</fullName>
    </recommendedName>
</protein>
<dbReference type="Pfam" id="PF26215">
    <property type="entry name" value="HTH_animal"/>
    <property type="match status" value="1"/>
</dbReference>
<name>A0A974DTH1_XENLA</name>
<dbReference type="InterPro" id="IPR058912">
    <property type="entry name" value="HTH_animal"/>
</dbReference>
<dbReference type="OMA" id="CRITIDP"/>
<reference evidence="3" key="1">
    <citation type="journal article" date="2016" name="Nature">
        <title>Genome evolution in the allotetraploid frog Xenopus laevis.</title>
        <authorList>
            <person name="Session A.M."/>
            <person name="Uno Y."/>
            <person name="Kwon T."/>
            <person name="Chapman J.A."/>
            <person name="Toyoda A."/>
            <person name="Takahashi S."/>
            <person name="Fukui A."/>
            <person name="Hikosaka A."/>
            <person name="Suzuki A."/>
            <person name="Kondo M."/>
            <person name="van Heeringen S.J."/>
            <person name="Quigley I."/>
            <person name="Heinz S."/>
            <person name="Ogino H."/>
            <person name="Ochi H."/>
            <person name="Hellsten U."/>
            <person name="Lyons J.B."/>
            <person name="Simakov O."/>
            <person name="Putnam N."/>
            <person name="Stites J."/>
            <person name="Kuroki Y."/>
            <person name="Tanaka T."/>
            <person name="Michiue T."/>
            <person name="Watanabe M."/>
            <person name="Bogdanovic O."/>
            <person name="Lister R."/>
            <person name="Georgiou G."/>
            <person name="Paranjpe S.S."/>
            <person name="van Kruijsbergen I."/>
            <person name="Shu S."/>
            <person name="Carlson J."/>
            <person name="Kinoshita T."/>
            <person name="Ohta Y."/>
            <person name="Mawaribuchi S."/>
            <person name="Jenkins J."/>
            <person name="Grimwood J."/>
            <person name="Schmutz J."/>
            <person name="Mitros T."/>
            <person name="Mozaffari S.V."/>
            <person name="Suzuki Y."/>
            <person name="Haramoto Y."/>
            <person name="Yamamoto T.S."/>
            <person name="Takagi C."/>
            <person name="Heald R."/>
            <person name="Miller K."/>
            <person name="Haudenschild C."/>
            <person name="Kitzman J."/>
            <person name="Nakayama T."/>
            <person name="Izutsu Y."/>
            <person name="Robert J."/>
            <person name="Fortriede J."/>
            <person name="Burns K."/>
            <person name="Lotay V."/>
            <person name="Karimi K."/>
            <person name="Yasuoka Y."/>
            <person name="Dichmann D.S."/>
            <person name="Flajnik M.F."/>
            <person name="Houston D.W."/>
            <person name="Shendure J."/>
            <person name="DuPasquier L."/>
            <person name="Vize P.D."/>
            <person name="Zorn A.M."/>
            <person name="Ito M."/>
            <person name="Marcotte E.M."/>
            <person name="Wallingford J.B."/>
            <person name="Ito Y."/>
            <person name="Asashima M."/>
            <person name="Ueno N."/>
            <person name="Matsuda Y."/>
            <person name="Veenstra G.J."/>
            <person name="Fujiyama A."/>
            <person name="Harland R.M."/>
            <person name="Taira M."/>
            <person name="Rokhsar D.S."/>
        </authorList>
    </citation>
    <scope>NUCLEOTIDE SEQUENCE [LARGE SCALE GENOMIC DNA]</scope>
    <source>
        <strain evidence="3">J</strain>
    </source>
</reference>
<dbReference type="EMBL" id="CM004467">
    <property type="protein sequence ID" value="OCT97140.1"/>
    <property type="molecule type" value="Genomic_DNA"/>
</dbReference>
<sequence>MLDDFKSEILKGMSYFYTVTRYWQRFISCIDGRSILGKPISHYLSGFHNIRETFTKGRCVAWWKYINDVFLLWRDDLESLSVFHDVINTAHQSIKLTMTASLQEISFLDVLISRSGHGFQTHIFTKPTDSNQLLSYDSCHPPGVKRSIPISQFSKVCRITIDPCVWDEDLKIMSSKLLDRGYINHMIQKNKEMVQKKERERQKYKHRSQNQRVTFISQYNAFCNNCKSILYKHWHLLRDAYPFILDF</sequence>
<evidence type="ECO:0000259" key="1">
    <source>
        <dbReference type="Pfam" id="PF26215"/>
    </source>
</evidence>
<dbReference type="PANTHER" id="PTHR21301:SF12">
    <property type="match status" value="1"/>
</dbReference>
<feature type="domain" description="Helix-turn-helix" evidence="1">
    <location>
        <begin position="132"/>
        <end position="190"/>
    </location>
</feature>
<dbReference type="PANTHER" id="PTHR21301">
    <property type="entry name" value="REVERSE TRANSCRIPTASE"/>
    <property type="match status" value="1"/>
</dbReference>
<dbReference type="AlphaFoldDB" id="A0A974DTH1"/>
<dbReference type="Proteomes" id="UP000694892">
    <property type="component" value="Chromosome 1S"/>
</dbReference>
<evidence type="ECO:0000313" key="2">
    <source>
        <dbReference type="EMBL" id="OCT97140.1"/>
    </source>
</evidence>
<organism evidence="2 3">
    <name type="scientific">Xenopus laevis</name>
    <name type="common">African clawed frog</name>
    <dbReference type="NCBI Taxonomy" id="8355"/>
    <lineage>
        <taxon>Eukaryota</taxon>
        <taxon>Metazoa</taxon>
        <taxon>Chordata</taxon>
        <taxon>Craniata</taxon>
        <taxon>Vertebrata</taxon>
        <taxon>Euteleostomi</taxon>
        <taxon>Amphibia</taxon>
        <taxon>Batrachia</taxon>
        <taxon>Anura</taxon>
        <taxon>Pipoidea</taxon>
        <taxon>Pipidae</taxon>
        <taxon>Xenopodinae</taxon>
        <taxon>Xenopus</taxon>
        <taxon>Xenopus</taxon>
    </lineage>
</organism>
<evidence type="ECO:0000313" key="3">
    <source>
        <dbReference type="Proteomes" id="UP000694892"/>
    </source>
</evidence>
<gene>
    <name evidence="2" type="ORF">XELAEV_18009363mg</name>
</gene>